<keyword evidence="3" id="KW-1003">Cell membrane</keyword>
<feature type="transmembrane region" description="Helical" evidence="8">
    <location>
        <begin position="336"/>
        <end position="355"/>
    </location>
</feature>
<feature type="domain" description="Major facilitator superfamily (MFS) profile" evidence="9">
    <location>
        <begin position="66"/>
        <end position="498"/>
    </location>
</feature>
<feature type="transmembrane region" description="Helical" evidence="8">
    <location>
        <begin position="225"/>
        <end position="250"/>
    </location>
</feature>
<dbReference type="Pfam" id="PF07690">
    <property type="entry name" value="MFS_1"/>
    <property type="match status" value="1"/>
</dbReference>
<gene>
    <name evidence="10" type="ORF">JMJ35_009801</name>
</gene>
<dbReference type="InterPro" id="IPR011701">
    <property type="entry name" value="MFS"/>
</dbReference>
<dbReference type="CDD" id="cd17323">
    <property type="entry name" value="MFS_Tpo1_MDR_like"/>
    <property type="match status" value="1"/>
</dbReference>
<name>A0AA39UXY5_9LECA</name>
<protein>
    <recommendedName>
        <fullName evidence="9">Major facilitator superfamily (MFS) profile domain-containing protein</fullName>
    </recommendedName>
</protein>
<comment type="similarity">
    <text evidence="7">Belongs to the major facilitator superfamily. DHA1 family. Polyamines/proton antiporter (TC 2.A.1.2.16) subfamily.</text>
</comment>
<dbReference type="GO" id="GO:0005886">
    <property type="term" value="C:plasma membrane"/>
    <property type="evidence" value="ECO:0007669"/>
    <property type="project" value="UniProtKB-SubCell"/>
</dbReference>
<evidence type="ECO:0000256" key="8">
    <source>
        <dbReference type="SAM" id="Phobius"/>
    </source>
</evidence>
<feature type="transmembrane region" description="Helical" evidence="8">
    <location>
        <begin position="434"/>
        <end position="457"/>
    </location>
</feature>
<keyword evidence="2" id="KW-0813">Transport</keyword>
<keyword evidence="6 8" id="KW-0472">Membrane</keyword>
<evidence type="ECO:0000259" key="9">
    <source>
        <dbReference type="PROSITE" id="PS50850"/>
    </source>
</evidence>
<feature type="transmembrane region" description="Helical" evidence="8">
    <location>
        <begin position="64"/>
        <end position="89"/>
    </location>
</feature>
<feature type="transmembrane region" description="Helical" evidence="8">
    <location>
        <begin position="401"/>
        <end position="422"/>
    </location>
</feature>
<evidence type="ECO:0000256" key="6">
    <source>
        <dbReference type="ARBA" id="ARBA00023136"/>
    </source>
</evidence>
<keyword evidence="5 8" id="KW-1133">Transmembrane helix</keyword>
<keyword evidence="4 8" id="KW-0812">Transmembrane</keyword>
<evidence type="ECO:0000256" key="5">
    <source>
        <dbReference type="ARBA" id="ARBA00022989"/>
    </source>
</evidence>
<comment type="caution">
    <text evidence="10">The sequence shown here is derived from an EMBL/GenBank/DDBJ whole genome shotgun (WGS) entry which is preliminary data.</text>
</comment>
<feature type="transmembrane region" description="Helical" evidence="8">
    <location>
        <begin position="376"/>
        <end position="395"/>
    </location>
</feature>
<reference evidence="10" key="1">
    <citation type="submission" date="2023-03" db="EMBL/GenBank/DDBJ databases">
        <title>Complete genome of Cladonia borealis.</title>
        <authorList>
            <person name="Park H."/>
        </authorList>
    </citation>
    <scope>NUCLEOTIDE SEQUENCE</scope>
    <source>
        <strain evidence="10">ANT050790</strain>
    </source>
</reference>
<feature type="transmembrane region" description="Helical" evidence="8">
    <location>
        <begin position="189"/>
        <end position="213"/>
    </location>
</feature>
<feature type="transmembrane region" description="Helical" evidence="8">
    <location>
        <begin position="101"/>
        <end position="120"/>
    </location>
</feature>
<dbReference type="PANTHER" id="PTHR23502:SF186">
    <property type="entry name" value="MAJOR FACILITATOR SUPERFAMILY (MFS) PROFILE DOMAIN-CONTAINING PROTEIN"/>
    <property type="match status" value="1"/>
</dbReference>
<dbReference type="SUPFAM" id="SSF103473">
    <property type="entry name" value="MFS general substrate transporter"/>
    <property type="match status" value="1"/>
</dbReference>
<dbReference type="InterPro" id="IPR020846">
    <property type="entry name" value="MFS_dom"/>
</dbReference>
<feature type="transmembrane region" description="Helical" evidence="8">
    <location>
        <begin position="469"/>
        <end position="491"/>
    </location>
</feature>
<evidence type="ECO:0000256" key="1">
    <source>
        <dbReference type="ARBA" id="ARBA00004651"/>
    </source>
</evidence>
<evidence type="ECO:0000313" key="11">
    <source>
        <dbReference type="Proteomes" id="UP001166286"/>
    </source>
</evidence>
<evidence type="ECO:0000256" key="2">
    <source>
        <dbReference type="ARBA" id="ARBA00022448"/>
    </source>
</evidence>
<sequence length="553" mass="59997">MADKGRKSSERIPHYRLVLSQTLLTDDVVQHTYSGSGTGSDPCIVDWIPDDARNPMNMAKGMKWTITVIMALGTLSVTFSSTAFSGALPQIQEDLHTSLELSVLSVSLFVLGFAIAPMTWAPMSEHFGRQRLYAITFGLLTIFGAASIGSKSIQTLLVLRFLAGTFGSSSIVNSAGVIADMFVAKERGLAMMVFTSAPFLGPTIGPIAGGFVAQYGGWRWNDGMTVIFTGVLWILGMIFVPETYTPYLLVERAKKLEQNTGKKYVSKLESGKEEVKASVTLSKAIARPWIILFFEAIVLLLSIYSAIVYGITYLIFTAFPIVFEQGRHWSQGVSGLSYVGVLVGQLLSMFFYVFLEVNYQKKVATNPGKAKPEGRLQPAMIGAVLLPIGLFWFAWSTYPQVHWIVSILGGAFFGFGQVLLYISLINYIVDAYTVYAASALAANAILRGLFATAFPLFTPYMYQNLGNQWASSIPAFLALACTPLPFVFHMYGDAIRARSKYAAKAQKITAAMLNETKVGGESPSASSMAEEAAVKTLGNGVGPEALQNASLVA</sequence>
<comment type="subcellular location">
    <subcellularLocation>
        <location evidence="1">Cell membrane</location>
        <topology evidence="1">Multi-pass membrane protein</topology>
    </subcellularLocation>
</comment>
<dbReference type="PROSITE" id="PS50850">
    <property type="entry name" value="MFS"/>
    <property type="match status" value="1"/>
</dbReference>
<dbReference type="Gene3D" id="1.20.1250.20">
    <property type="entry name" value="MFS general substrate transporter like domains"/>
    <property type="match status" value="1"/>
</dbReference>
<organism evidence="10 11">
    <name type="scientific">Cladonia borealis</name>
    <dbReference type="NCBI Taxonomy" id="184061"/>
    <lineage>
        <taxon>Eukaryota</taxon>
        <taxon>Fungi</taxon>
        <taxon>Dikarya</taxon>
        <taxon>Ascomycota</taxon>
        <taxon>Pezizomycotina</taxon>
        <taxon>Lecanoromycetes</taxon>
        <taxon>OSLEUM clade</taxon>
        <taxon>Lecanoromycetidae</taxon>
        <taxon>Lecanorales</taxon>
        <taxon>Lecanorineae</taxon>
        <taxon>Cladoniaceae</taxon>
        <taxon>Cladonia</taxon>
    </lineage>
</organism>
<evidence type="ECO:0000313" key="10">
    <source>
        <dbReference type="EMBL" id="KAK0507912.1"/>
    </source>
</evidence>
<feature type="transmembrane region" description="Helical" evidence="8">
    <location>
        <begin position="289"/>
        <end position="316"/>
    </location>
</feature>
<dbReference type="GO" id="GO:0022857">
    <property type="term" value="F:transmembrane transporter activity"/>
    <property type="evidence" value="ECO:0007669"/>
    <property type="project" value="InterPro"/>
</dbReference>
<feature type="transmembrane region" description="Helical" evidence="8">
    <location>
        <begin position="132"/>
        <end position="149"/>
    </location>
</feature>
<dbReference type="Proteomes" id="UP001166286">
    <property type="component" value="Unassembled WGS sequence"/>
</dbReference>
<dbReference type="FunFam" id="1.20.1250.20:FF:000011">
    <property type="entry name" value="MFS multidrug transporter, putative"/>
    <property type="match status" value="1"/>
</dbReference>
<evidence type="ECO:0000256" key="3">
    <source>
        <dbReference type="ARBA" id="ARBA00022475"/>
    </source>
</evidence>
<dbReference type="InterPro" id="IPR036259">
    <property type="entry name" value="MFS_trans_sf"/>
</dbReference>
<feature type="transmembrane region" description="Helical" evidence="8">
    <location>
        <begin position="161"/>
        <end position="182"/>
    </location>
</feature>
<dbReference type="EMBL" id="JAFEKC020000022">
    <property type="protein sequence ID" value="KAK0507912.1"/>
    <property type="molecule type" value="Genomic_DNA"/>
</dbReference>
<dbReference type="AlphaFoldDB" id="A0AA39UXY5"/>
<keyword evidence="11" id="KW-1185">Reference proteome</keyword>
<dbReference type="PANTHER" id="PTHR23502">
    <property type="entry name" value="MAJOR FACILITATOR SUPERFAMILY"/>
    <property type="match status" value="1"/>
</dbReference>
<evidence type="ECO:0000256" key="7">
    <source>
        <dbReference type="ARBA" id="ARBA00038459"/>
    </source>
</evidence>
<evidence type="ECO:0000256" key="4">
    <source>
        <dbReference type="ARBA" id="ARBA00022692"/>
    </source>
</evidence>
<proteinExistence type="inferred from homology"/>
<accession>A0AA39UXY5</accession>